<evidence type="ECO:0000313" key="2">
    <source>
        <dbReference type="Proteomes" id="UP000793456"/>
    </source>
</evidence>
<sequence length="130" mass="14959">MEEKKKVKQHITLRLDQLTDMLNKTTCFTGHLTASLQVHITWGRLRILSEKKYLDYLQGRKHIAHSGQSSPNIQQLLSRLSPAELLSKIQKTLAVSGRVQRLISHSQNVRAQLVFMFYSWESATKFGVIK</sequence>
<dbReference type="EMBL" id="CM011679">
    <property type="protein sequence ID" value="TMS18519.1"/>
    <property type="molecule type" value="Genomic_DNA"/>
</dbReference>
<keyword evidence="2" id="KW-1185">Reference proteome</keyword>
<protein>
    <submittedName>
        <fullName evidence="1">Uncharacterized protein</fullName>
    </submittedName>
</protein>
<evidence type="ECO:0000313" key="1">
    <source>
        <dbReference type="EMBL" id="TMS18519.1"/>
    </source>
</evidence>
<organism evidence="1 2">
    <name type="scientific">Larimichthys crocea</name>
    <name type="common">Large yellow croaker</name>
    <name type="synonym">Pseudosciaena crocea</name>
    <dbReference type="NCBI Taxonomy" id="215358"/>
    <lineage>
        <taxon>Eukaryota</taxon>
        <taxon>Metazoa</taxon>
        <taxon>Chordata</taxon>
        <taxon>Craniata</taxon>
        <taxon>Vertebrata</taxon>
        <taxon>Euteleostomi</taxon>
        <taxon>Actinopterygii</taxon>
        <taxon>Neopterygii</taxon>
        <taxon>Teleostei</taxon>
        <taxon>Neoteleostei</taxon>
        <taxon>Acanthomorphata</taxon>
        <taxon>Eupercaria</taxon>
        <taxon>Sciaenidae</taxon>
        <taxon>Larimichthys</taxon>
    </lineage>
</organism>
<dbReference type="Proteomes" id="UP000793456">
    <property type="component" value="Chromosome VI"/>
</dbReference>
<comment type="caution">
    <text evidence="1">The sequence shown here is derived from an EMBL/GenBank/DDBJ whole genome shotgun (WGS) entry which is preliminary data.</text>
</comment>
<accession>A0ACD3RHA2</accession>
<proteinExistence type="predicted"/>
<gene>
    <name evidence="1" type="ORF">E3U43_010845</name>
</gene>
<reference evidence="1" key="1">
    <citation type="submission" date="2018-11" db="EMBL/GenBank/DDBJ databases">
        <title>The sequence and de novo assembly of Larimichthys crocea genome using PacBio and Hi-C technologies.</title>
        <authorList>
            <person name="Xu P."/>
            <person name="Chen B."/>
            <person name="Zhou Z."/>
            <person name="Ke Q."/>
            <person name="Wu Y."/>
            <person name="Bai H."/>
            <person name="Pu F."/>
        </authorList>
    </citation>
    <scope>NUCLEOTIDE SEQUENCE</scope>
    <source>
        <tissue evidence="1">Muscle</tissue>
    </source>
</reference>
<name>A0ACD3RHA2_LARCR</name>